<dbReference type="InterPro" id="IPR013611">
    <property type="entry name" value="Transp-assoc_OB_typ2"/>
</dbReference>
<dbReference type="GO" id="GO:0043190">
    <property type="term" value="C:ATP-binding cassette (ABC) transporter complex"/>
    <property type="evidence" value="ECO:0007669"/>
    <property type="project" value="InterPro"/>
</dbReference>
<dbReference type="Pfam" id="PF00005">
    <property type="entry name" value="ABC_tran"/>
    <property type="match status" value="1"/>
</dbReference>
<feature type="domain" description="ABC transporter" evidence="4">
    <location>
        <begin position="5"/>
        <end position="339"/>
    </location>
</feature>
<dbReference type="PROSITE" id="PS00211">
    <property type="entry name" value="ABC_TRANSPORTER_1"/>
    <property type="match status" value="1"/>
</dbReference>
<dbReference type="AlphaFoldDB" id="A0A478FPA1"/>
<dbReference type="RefSeq" id="WP_246307706.1">
    <property type="nucleotide sequence ID" value="NZ_CACTIB010000008.1"/>
</dbReference>
<dbReference type="SUPFAM" id="SSF52540">
    <property type="entry name" value="P-loop containing nucleoside triphosphate hydrolases"/>
    <property type="match status" value="1"/>
</dbReference>
<name>A0A478FPA1_9MOLU</name>
<dbReference type="InterPro" id="IPR003439">
    <property type="entry name" value="ABC_transporter-like_ATP-bd"/>
</dbReference>
<dbReference type="GO" id="GO:0022857">
    <property type="term" value="F:transmembrane transporter activity"/>
    <property type="evidence" value="ECO:0007669"/>
    <property type="project" value="InterPro"/>
</dbReference>
<dbReference type="PROSITE" id="PS50893">
    <property type="entry name" value="ABC_TRANSPORTER_2"/>
    <property type="match status" value="1"/>
</dbReference>
<dbReference type="SUPFAM" id="SSF50331">
    <property type="entry name" value="MOP-like"/>
    <property type="match status" value="1"/>
</dbReference>
<proteinExistence type="predicted"/>
<evidence type="ECO:0000313" key="5">
    <source>
        <dbReference type="EMBL" id="GCE63161.1"/>
    </source>
</evidence>
<dbReference type="PANTHER" id="PTHR42781">
    <property type="entry name" value="SPERMIDINE/PUTRESCINE IMPORT ATP-BINDING PROTEIN POTA"/>
    <property type="match status" value="1"/>
</dbReference>
<dbReference type="Pfam" id="PF08402">
    <property type="entry name" value="TOBE_2"/>
    <property type="match status" value="1"/>
</dbReference>
<sequence>MSTFISLKDINKSYSENNRVLTKFNLDIEEGSFVSILGASGSGKSTILNLIAGFIKPDSGKILLNGIDIKDMPPNQRPTATVFQDYALFPNMNVFENIAFGLRKMFTDRENISANIHKTIQAQIDKSRTKSRNKLAVLSCRVNVLFTKREELTKKLANLKEGTWSHKWHSLLLKNINAQINDLDYWRSYWEYYSVLKQKKLINKYTKRPLNKKEIRTRVQRIINLVGLEGKEQASHDTLSGGQRQRVALARAIITEPKILLLDEPLSALDEEVREKLQLQLKNLHKRLKITFLLITHNQKEALVLSDKIVVLRKGQIEQIGTPSELYDSPVNTWVATFMGKANIFSGTYLRPGVILVGNNEFTTDVCTGFEANEPVNVMIRPEDYDVVDEDKGLVTVTVLETIYKGQLWELRCRFLNEIIYVENIDEVSIGKRIGLVWDSMDVHVMKVP</sequence>
<keyword evidence="3 5" id="KW-0067">ATP-binding</keyword>
<evidence type="ECO:0000313" key="6">
    <source>
        <dbReference type="Proteomes" id="UP000324831"/>
    </source>
</evidence>
<dbReference type="GO" id="GO:0005524">
    <property type="term" value="F:ATP binding"/>
    <property type="evidence" value="ECO:0007669"/>
    <property type="project" value="UniProtKB-KW"/>
</dbReference>
<evidence type="ECO:0000256" key="2">
    <source>
        <dbReference type="ARBA" id="ARBA00022741"/>
    </source>
</evidence>
<dbReference type="EMBL" id="BIMN01000001">
    <property type="protein sequence ID" value="GCE63161.1"/>
    <property type="molecule type" value="Genomic_DNA"/>
</dbReference>
<comment type="caution">
    <text evidence="5">The sequence shown here is derived from an EMBL/GenBank/DDBJ whole genome shotgun (WGS) entry which is preliminary data.</text>
</comment>
<dbReference type="InterPro" id="IPR027417">
    <property type="entry name" value="P-loop_NTPase"/>
</dbReference>
<dbReference type="InterPro" id="IPR008995">
    <property type="entry name" value="Mo/tungstate-bd_C_term_dom"/>
</dbReference>
<organism evidence="5 6">
    <name type="scientific">Candidatus Mycoplasma haematohominis</name>
    <dbReference type="NCBI Taxonomy" id="1494318"/>
    <lineage>
        <taxon>Bacteria</taxon>
        <taxon>Bacillati</taxon>
        <taxon>Mycoplasmatota</taxon>
        <taxon>Mollicutes</taxon>
        <taxon>Mycoplasmataceae</taxon>
        <taxon>Mycoplasma</taxon>
    </lineage>
</organism>
<dbReference type="Proteomes" id="UP000324831">
    <property type="component" value="Unassembled WGS sequence"/>
</dbReference>
<evidence type="ECO:0000256" key="3">
    <source>
        <dbReference type="ARBA" id="ARBA00022840"/>
    </source>
</evidence>
<reference evidence="5 6" key="1">
    <citation type="submission" date="2019-01" db="EMBL/GenBank/DDBJ databases">
        <title>Draft genome sequences of Candidatus Mycoplasma haemohominis SWG34-3 identified from a patient with pyrexia, anemia and liver dysfunction.</title>
        <authorList>
            <person name="Sekizuka T."/>
            <person name="Hattori N."/>
            <person name="Katano H."/>
            <person name="Takuma T."/>
            <person name="Ito T."/>
            <person name="Arai N."/>
            <person name="Yanai R."/>
            <person name="Ishii S."/>
            <person name="Miura Y."/>
            <person name="Tokunaga T."/>
            <person name="Watanabe H."/>
            <person name="Nomura N."/>
            <person name="Eguchi J."/>
            <person name="Arai T."/>
            <person name="Hasegawa H."/>
            <person name="Nakamaki T."/>
            <person name="Wakita T."/>
            <person name="Niki Y."/>
            <person name="Kuroda M."/>
        </authorList>
    </citation>
    <scope>NUCLEOTIDE SEQUENCE [LARGE SCALE GENOMIC DNA]</scope>
    <source>
        <strain evidence="5">SWG34-3</strain>
    </source>
</reference>
<evidence type="ECO:0000259" key="4">
    <source>
        <dbReference type="PROSITE" id="PS50893"/>
    </source>
</evidence>
<dbReference type="SMART" id="SM00382">
    <property type="entry name" value="AAA"/>
    <property type="match status" value="1"/>
</dbReference>
<keyword evidence="1" id="KW-0813">Transport</keyword>
<dbReference type="GO" id="GO:0016887">
    <property type="term" value="F:ATP hydrolysis activity"/>
    <property type="evidence" value="ECO:0007669"/>
    <property type="project" value="InterPro"/>
</dbReference>
<dbReference type="Gene3D" id="3.40.50.300">
    <property type="entry name" value="P-loop containing nucleotide triphosphate hydrolases"/>
    <property type="match status" value="2"/>
</dbReference>
<keyword evidence="2" id="KW-0547">Nucleotide-binding</keyword>
<gene>
    <name evidence="5" type="primary">potA</name>
    <name evidence="5" type="ORF">MHSWG343_01390</name>
</gene>
<dbReference type="PANTHER" id="PTHR42781:SF4">
    <property type="entry name" value="SPERMIDINE_PUTRESCINE IMPORT ATP-BINDING PROTEIN POTA"/>
    <property type="match status" value="1"/>
</dbReference>
<dbReference type="InterPro" id="IPR050093">
    <property type="entry name" value="ABC_SmlMolc_Importer"/>
</dbReference>
<evidence type="ECO:0000256" key="1">
    <source>
        <dbReference type="ARBA" id="ARBA00022448"/>
    </source>
</evidence>
<protein>
    <submittedName>
        <fullName evidence="5">Spermidine/putrescine import ATP-binding protein PotA</fullName>
    </submittedName>
</protein>
<dbReference type="InterPro" id="IPR017871">
    <property type="entry name" value="ABC_transporter-like_CS"/>
</dbReference>
<dbReference type="InterPro" id="IPR003593">
    <property type="entry name" value="AAA+_ATPase"/>
</dbReference>
<dbReference type="Gene3D" id="2.40.50.100">
    <property type="match status" value="1"/>
</dbReference>
<accession>A0A478FPA1</accession>